<dbReference type="GeneID" id="66068556"/>
<dbReference type="InterPro" id="IPR029710">
    <property type="entry name" value="LIG4"/>
</dbReference>
<gene>
    <name evidence="22" type="ORF">UV8b_07779</name>
</gene>
<feature type="region of interest" description="Disordered" evidence="19">
    <location>
        <begin position="65"/>
        <end position="87"/>
    </location>
</feature>
<dbReference type="Pfam" id="PF04675">
    <property type="entry name" value="DNA_ligase_A_N"/>
    <property type="match status" value="1"/>
</dbReference>
<keyword evidence="7 16" id="KW-0547">Nucleotide-binding</keyword>
<reference evidence="22" key="1">
    <citation type="submission" date="2020-03" db="EMBL/GenBank/DDBJ databases">
        <title>A mixture of massive structural variations and highly conserved coding sequences in Ustilaginoidea virens genome.</title>
        <authorList>
            <person name="Zhang K."/>
            <person name="Zhao Z."/>
            <person name="Zhang Z."/>
            <person name="Li Y."/>
            <person name="Hsiang T."/>
            <person name="Sun W."/>
        </authorList>
    </citation>
    <scope>NUCLEOTIDE SEQUENCE</scope>
    <source>
        <strain evidence="22">UV-8b</strain>
    </source>
</reference>
<dbReference type="CDD" id="cd07903">
    <property type="entry name" value="Adenylation_DNA_ligase_IV"/>
    <property type="match status" value="1"/>
</dbReference>
<dbReference type="Pfam" id="PF01068">
    <property type="entry name" value="DNA_ligase_A_M"/>
    <property type="match status" value="1"/>
</dbReference>
<evidence type="ECO:0000256" key="19">
    <source>
        <dbReference type="SAM" id="MobiDB-lite"/>
    </source>
</evidence>
<dbReference type="InterPro" id="IPR044125">
    <property type="entry name" value="Adenylation_DNA_ligase_IV"/>
</dbReference>
<accession>A0A8E5MKD3</accession>
<evidence type="ECO:0000256" key="12">
    <source>
        <dbReference type="ARBA" id="ARBA00023204"/>
    </source>
</evidence>
<dbReference type="Pfam" id="PF04679">
    <property type="entry name" value="DNA_ligase_A_C"/>
    <property type="match status" value="1"/>
</dbReference>
<evidence type="ECO:0000256" key="3">
    <source>
        <dbReference type="ARBA" id="ARBA00007572"/>
    </source>
</evidence>
<evidence type="ECO:0000256" key="9">
    <source>
        <dbReference type="ARBA" id="ARBA00022840"/>
    </source>
</evidence>
<keyword evidence="13" id="KW-0539">Nucleus</keyword>
<feature type="coiled-coil region" evidence="18">
    <location>
        <begin position="677"/>
        <end position="704"/>
    </location>
</feature>
<dbReference type="GO" id="GO:0006303">
    <property type="term" value="P:double-strand break repair via nonhomologous end joining"/>
    <property type="evidence" value="ECO:0007669"/>
    <property type="project" value="TreeGrafter"/>
</dbReference>
<evidence type="ECO:0000259" key="20">
    <source>
        <dbReference type="PROSITE" id="PS50160"/>
    </source>
</evidence>
<feature type="domain" description="ATP-dependent DNA ligase family profile" evidence="20">
    <location>
        <begin position="435"/>
        <end position="560"/>
    </location>
</feature>
<dbReference type="FunFam" id="2.40.50.140:FF:000234">
    <property type="entry name" value="DNA ligase"/>
    <property type="match status" value="1"/>
</dbReference>
<sequence>MGDRKRAPSPDADAQREEEMQYGAVGPAKEELEQRYPNRPRNHSKTLAFSDLFLHLFNPLNEIRKQPAGGVPARKKGPHGATSLSPQEQRRHLIERFINRWRKEVGNDFYPALRLILPDKDRDRGVYGLKENAIGKLLVKLMKIDKNSEDGYSLLHWKIPGQTMAARLAGDFAGRCYEVISKRPMRTEVGDMTIAEVNQQLDQLAASTGEAENLRVFETFYNRMNAEEMLWLIRIMLKQMKVGATEKTLLYLWHPDGDVLFGVSSSLRRVCWELHDPSVRLEQEDAAVSLMQCFQPQLAQFQMPASFQKMIDLLRPTEEDPEFWIEEKLDGERMQMHMVDDPSHPGGKRFCFWSRKAKDYTYLYGDGFLDKTSSLTRHLKDAFAPGVRNLILDGEMITWDMAVDKIVPFGTLKTAALSEQQNNSGSNASGHRPLFRVFDVLHLNDKSLTQYTLRDRHRALEKAIKPVERRLEIHPYKSATSADEIEPMLREVVATASEGLVLKNPRSMYRLNSRNDDWLKVKPEYMSEFGESLDCVIVGGYYGSGRRGGTLSSFLCGLRASRNHVQAGADAEKCFSFFKVGGGFRGEDYAQIRHHTEGKWMEWDRKNPPTRYIELAGGESKQMERPDVWIRPKDSVVVSAKAASVAPSDSFARGYTLRFPRFRSLRLDRSWDTALSVDEFEELRKRVEQEAKEKAMTLEDHRRKRRKPNRAKRELFIAGQDEAPAEFKGESSRVFEGLEFCVLSESLKPYKRTKTQLETVIKEHGGAVSQRALPGGQHVVLVADKKVVKVASLLKQGDVNIIRPRWIRDCVEHQHPPFLLPYEEAHLLHATGEMHAIAAENTDPYGDSFARDASVDELRQILAGMPRLQKAGDFDRDHFLGELEERGMGRGMGMGMGNLRSFLFRGTAVHFRVADGARPTALDRLVRYVKYGGGEVVDELGGGATHVVLVGHGAGQAGDEAAAAAAAAAAAGVRREVSCWKRVPRVIGEKWVTECWEEKTLLDEEAFAV</sequence>
<dbReference type="Gene3D" id="3.30.470.30">
    <property type="entry name" value="DNA ligase/mRNA capping enzyme"/>
    <property type="match status" value="1"/>
</dbReference>
<evidence type="ECO:0000256" key="7">
    <source>
        <dbReference type="ARBA" id="ARBA00022741"/>
    </source>
</evidence>
<dbReference type="EC" id="6.5.1.1" evidence="16"/>
<dbReference type="GO" id="GO:0032807">
    <property type="term" value="C:DNA ligase IV complex"/>
    <property type="evidence" value="ECO:0007669"/>
    <property type="project" value="EnsemblFungi"/>
</dbReference>
<evidence type="ECO:0000256" key="14">
    <source>
        <dbReference type="ARBA" id="ARBA00034003"/>
    </source>
</evidence>
<keyword evidence="4 16" id="KW-0436">Ligase</keyword>
<evidence type="ECO:0000259" key="21">
    <source>
        <dbReference type="PROSITE" id="PS50172"/>
    </source>
</evidence>
<comment type="cofactor">
    <cofactor evidence="1">
        <name>Mg(2+)</name>
        <dbReference type="ChEBI" id="CHEBI:18420"/>
    </cofactor>
</comment>
<dbReference type="SUPFAM" id="SSF117018">
    <property type="entry name" value="ATP-dependent DNA ligase DNA-binding domain"/>
    <property type="match status" value="1"/>
</dbReference>
<dbReference type="GO" id="GO:0005524">
    <property type="term" value="F:ATP binding"/>
    <property type="evidence" value="ECO:0007669"/>
    <property type="project" value="UniProtKB-KW"/>
</dbReference>
<dbReference type="GO" id="GO:0006310">
    <property type="term" value="P:DNA recombination"/>
    <property type="evidence" value="ECO:0007669"/>
    <property type="project" value="UniProtKB-KW"/>
</dbReference>
<dbReference type="InterPro" id="IPR001357">
    <property type="entry name" value="BRCT_dom"/>
</dbReference>
<dbReference type="GO" id="GO:0000785">
    <property type="term" value="C:chromatin"/>
    <property type="evidence" value="ECO:0007669"/>
    <property type="project" value="EnsemblFungi"/>
</dbReference>
<feature type="domain" description="BRCT" evidence="21">
    <location>
        <begin position="899"/>
        <end position="1009"/>
    </location>
</feature>
<evidence type="ECO:0000256" key="13">
    <source>
        <dbReference type="ARBA" id="ARBA00023242"/>
    </source>
</evidence>
<keyword evidence="12 16" id="KW-0234">DNA repair</keyword>
<dbReference type="RefSeq" id="XP_043001211.1">
    <property type="nucleotide sequence ID" value="XM_043145276.1"/>
</dbReference>
<evidence type="ECO:0000313" key="22">
    <source>
        <dbReference type="EMBL" id="QUC23538.1"/>
    </source>
</evidence>
<comment type="catalytic activity">
    <reaction evidence="14 16">
        <text>ATP + (deoxyribonucleotide)n-3'-hydroxyl + 5'-phospho-(deoxyribonucleotide)m = (deoxyribonucleotide)n+m + AMP + diphosphate.</text>
        <dbReference type="EC" id="6.5.1.1"/>
    </reaction>
</comment>
<dbReference type="EMBL" id="CP072759">
    <property type="protein sequence ID" value="QUC23538.1"/>
    <property type="molecule type" value="Genomic_DNA"/>
</dbReference>
<evidence type="ECO:0000256" key="11">
    <source>
        <dbReference type="ARBA" id="ARBA00023172"/>
    </source>
</evidence>
<dbReference type="InterPro" id="IPR016059">
    <property type="entry name" value="DNA_ligase_ATP-dep_CS"/>
</dbReference>
<dbReference type="InterPro" id="IPR012340">
    <property type="entry name" value="NA-bd_OB-fold"/>
</dbReference>
<dbReference type="SUPFAM" id="SSF52113">
    <property type="entry name" value="BRCT domain"/>
    <property type="match status" value="2"/>
</dbReference>
<evidence type="ECO:0000256" key="1">
    <source>
        <dbReference type="ARBA" id="ARBA00001946"/>
    </source>
</evidence>
<keyword evidence="5" id="KW-0479">Metal-binding</keyword>
<dbReference type="InterPro" id="IPR036420">
    <property type="entry name" value="BRCT_dom_sf"/>
</dbReference>
<dbReference type="FunFam" id="1.10.3260.10:FF:000008">
    <property type="entry name" value="DNA ligase 4"/>
    <property type="match status" value="1"/>
</dbReference>
<evidence type="ECO:0000256" key="5">
    <source>
        <dbReference type="ARBA" id="ARBA00022723"/>
    </source>
</evidence>
<dbReference type="AlphaFoldDB" id="A0A8E5MKD3"/>
<dbReference type="Gene3D" id="3.40.50.10190">
    <property type="entry name" value="BRCT domain"/>
    <property type="match status" value="2"/>
</dbReference>
<evidence type="ECO:0000256" key="18">
    <source>
        <dbReference type="SAM" id="Coils"/>
    </source>
</evidence>
<dbReference type="PROSITE" id="PS50160">
    <property type="entry name" value="DNA_LIGASE_A3"/>
    <property type="match status" value="1"/>
</dbReference>
<name>A0A8E5MKD3_USTVR</name>
<dbReference type="FunFam" id="3.30.470.30:FF:000013">
    <property type="entry name" value="DNA ligase"/>
    <property type="match status" value="1"/>
</dbReference>
<dbReference type="CDD" id="cd07968">
    <property type="entry name" value="OBF_DNA_ligase_IV"/>
    <property type="match status" value="1"/>
</dbReference>
<evidence type="ECO:0000256" key="15">
    <source>
        <dbReference type="ARBA" id="ARBA00043870"/>
    </source>
</evidence>
<evidence type="ECO:0000256" key="16">
    <source>
        <dbReference type="RuleBase" id="RU000617"/>
    </source>
</evidence>
<evidence type="ECO:0000256" key="4">
    <source>
        <dbReference type="ARBA" id="ARBA00022598"/>
    </source>
</evidence>
<comment type="function">
    <text evidence="15">DNA ligase involved in DNA non-homologous end joining (NHEJ); required for double-strand break (DSB) repair.</text>
</comment>
<dbReference type="GO" id="GO:0003910">
    <property type="term" value="F:DNA ligase (ATP) activity"/>
    <property type="evidence" value="ECO:0007669"/>
    <property type="project" value="UniProtKB-EC"/>
</dbReference>
<keyword evidence="11 16" id="KW-0233">DNA recombination</keyword>
<dbReference type="PROSITE" id="PS00697">
    <property type="entry name" value="DNA_LIGASE_A1"/>
    <property type="match status" value="1"/>
</dbReference>
<evidence type="ECO:0000256" key="10">
    <source>
        <dbReference type="ARBA" id="ARBA00022842"/>
    </source>
</evidence>
<dbReference type="InterPro" id="IPR012309">
    <property type="entry name" value="DNA_ligase_ATP-dep_C"/>
</dbReference>
<dbReference type="SUPFAM" id="SSF56091">
    <property type="entry name" value="DNA ligase/mRNA capping enzyme, catalytic domain"/>
    <property type="match status" value="1"/>
</dbReference>
<keyword evidence="8 16" id="KW-0227">DNA damage</keyword>
<feature type="region of interest" description="Disordered" evidence="19">
    <location>
        <begin position="1"/>
        <end position="41"/>
    </location>
</feature>
<evidence type="ECO:0000256" key="6">
    <source>
        <dbReference type="ARBA" id="ARBA00022737"/>
    </source>
</evidence>
<dbReference type="KEGG" id="uvi:66068556"/>
<evidence type="ECO:0000256" key="2">
    <source>
        <dbReference type="ARBA" id="ARBA00004123"/>
    </source>
</evidence>
<comment type="similarity">
    <text evidence="3 17">Belongs to the ATP-dependent DNA ligase family.</text>
</comment>
<dbReference type="InterPro" id="IPR036599">
    <property type="entry name" value="DNA_ligase_N_sf"/>
</dbReference>
<protein>
    <recommendedName>
        <fullName evidence="16">DNA ligase</fullName>
        <ecNumber evidence="16">6.5.1.1</ecNumber>
    </recommendedName>
</protein>
<dbReference type="GO" id="GO:0006297">
    <property type="term" value="P:nucleotide-excision repair, DNA gap filling"/>
    <property type="evidence" value="ECO:0007669"/>
    <property type="project" value="TreeGrafter"/>
</dbReference>
<dbReference type="GO" id="GO:0005730">
    <property type="term" value="C:nucleolus"/>
    <property type="evidence" value="ECO:0007669"/>
    <property type="project" value="EnsemblFungi"/>
</dbReference>
<dbReference type="PROSITE" id="PS50172">
    <property type="entry name" value="BRCT"/>
    <property type="match status" value="2"/>
</dbReference>
<dbReference type="OrthoDB" id="151490at2759"/>
<dbReference type="InterPro" id="IPR012308">
    <property type="entry name" value="DNA_ligase_ATP-dep_N"/>
</dbReference>
<dbReference type="Gene3D" id="1.10.3260.10">
    <property type="entry name" value="DNA ligase, ATP-dependent, N-terminal domain"/>
    <property type="match status" value="1"/>
</dbReference>
<organism evidence="22 23">
    <name type="scientific">Ustilaginoidea virens</name>
    <name type="common">Rice false smut fungus</name>
    <name type="synonym">Villosiclava virens</name>
    <dbReference type="NCBI Taxonomy" id="1159556"/>
    <lineage>
        <taxon>Eukaryota</taxon>
        <taxon>Fungi</taxon>
        <taxon>Dikarya</taxon>
        <taxon>Ascomycota</taxon>
        <taxon>Pezizomycotina</taxon>
        <taxon>Sordariomycetes</taxon>
        <taxon>Hypocreomycetidae</taxon>
        <taxon>Hypocreales</taxon>
        <taxon>Clavicipitaceae</taxon>
        <taxon>Ustilaginoidea</taxon>
    </lineage>
</organism>
<comment type="subcellular location">
    <subcellularLocation>
        <location evidence="2">Nucleus</location>
    </subcellularLocation>
</comment>
<keyword evidence="9 16" id="KW-0067">ATP-binding</keyword>
<evidence type="ECO:0000256" key="17">
    <source>
        <dbReference type="RuleBase" id="RU004196"/>
    </source>
</evidence>
<proteinExistence type="inferred from homology"/>
<feature type="domain" description="BRCT" evidence="21">
    <location>
        <begin position="730"/>
        <end position="812"/>
    </location>
</feature>
<dbReference type="InterPro" id="IPR012310">
    <property type="entry name" value="DNA_ligase_ATP-dep_cent"/>
</dbReference>
<dbReference type="Proteomes" id="UP000027002">
    <property type="component" value="Chromosome 7"/>
</dbReference>
<dbReference type="GO" id="GO:0071897">
    <property type="term" value="P:DNA biosynthetic process"/>
    <property type="evidence" value="ECO:0007669"/>
    <property type="project" value="InterPro"/>
</dbReference>
<dbReference type="SMART" id="SM00292">
    <property type="entry name" value="BRCT"/>
    <property type="match status" value="2"/>
</dbReference>
<dbReference type="GO" id="GO:0003677">
    <property type="term" value="F:DNA binding"/>
    <property type="evidence" value="ECO:0007669"/>
    <property type="project" value="InterPro"/>
</dbReference>
<keyword evidence="23" id="KW-1185">Reference proteome</keyword>
<dbReference type="GO" id="GO:0046872">
    <property type="term" value="F:metal ion binding"/>
    <property type="evidence" value="ECO:0007669"/>
    <property type="project" value="UniProtKB-KW"/>
</dbReference>
<dbReference type="NCBIfam" id="TIGR00574">
    <property type="entry name" value="dnl1"/>
    <property type="match status" value="1"/>
</dbReference>
<evidence type="ECO:0000313" key="23">
    <source>
        <dbReference type="Proteomes" id="UP000027002"/>
    </source>
</evidence>
<evidence type="ECO:0000256" key="8">
    <source>
        <dbReference type="ARBA" id="ARBA00022763"/>
    </source>
</evidence>
<dbReference type="Pfam" id="PF16589">
    <property type="entry name" value="BRCT_2"/>
    <property type="match status" value="1"/>
</dbReference>
<dbReference type="SUPFAM" id="SSF50249">
    <property type="entry name" value="Nucleic acid-binding proteins"/>
    <property type="match status" value="1"/>
</dbReference>
<keyword evidence="18" id="KW-0175">Coiled coil</keyword>
<dbReference type="InterPro" id="IPR000977">
    <property type="entry name" value="DNA_ligase_ATP-dep"/>
</dbReference>
<dbReference type="PANTHER" id="PTHR45997:SF1">
    <property type="entry name" value="DNA LIGASE 4"/>
    <property type="match status" value="1"/>
</dbReference>
<keyword evidence="10" id="KW-0460">Magnesium</keyword>
<dbReference type="PANTHER" id="PTHR45997">
    <property type="entry name" value="DNA LIGASE 4"/>
    <property type="match status" value="1"/>
</dbReference>
<dbReference type="Gene3D" id="2.40.50.140">
    <property type="entry name" value="Nucleic acid-binding proteins"/>
    <property type="match status" value="1"/>
</dbReference>
<keyword evidence="6" id="KW-0677">Repeat</keyword>
<feature type="compositionally biased region" description="Basic and acidic residues" evidence="19">
    <location>
        <begin position="1"/>
        <end position="19"/>
    </location>
</feature>